<reference evidence="1" key="1">
    <citation type="submission" date="2021-06" db="EMBL/GenBank/DDBJ databases">
        <authorList>
            <person name="Kallberg Y."/>
            <person name="Tangrot J."/>
            <person name="Rosling A."/>
        </authorList>
    </citation>
    <scope>NUCLEOTIDE SEQUENCE</scope>
    <source>
        <strain evidence="1">CL356</strain>
    </source>
</reference>
<comment type="caution">
    <text evidence="1">The sequence shown here is derived from an EMBL/GenBank/DDBJ whole genome shotgun (WGS) entry which is preliminary data.</text>
</comment>
<keyword evidence="2" id="KW-1185">Reference proteome</keyword>
<name>A0ACA9M3W9_9GLOM</name>
<accession>A0ACA9M3W9</accession>
<organism evidence="1 2">
    <name type="scientific">Acaulospora colombiana</name>
    <dbReference type="NCBI Taxonomy" id="27376"/>
    <lineage>
        <taxon>Eukaryota</taxon>
        <taxon>Fungi</taxon>
        <taxon>Fungi incertae sedis</taxon>
        <taxon>Mucoromycota</taxon>
        <taxon>Glomeromycotina</taxon>
        <taxon>Glomeromycetes</taxon>
        <taxon>Diversisporales</taxon>
        <taxon>Acaulosporaceae</taxon>
        <taxon>Acaulospora</taxon>
    </lineage>
</organism>
<proteinExistence type="predicted"/>
<evidence type="ECO:0000313" key="2">
    <source>
        <dbReference type="Proteomes" id="UP000789525"/>
    </source>
</evidence>
<gene>
    <name evidence="1" type="ORF">ACOLOM_LOCUS5139</name>
</gene>
<dbReference type="Proteomes" id="UP000789525">
    <property type="component" value="Unassembled WGS sequence"/>
</dbReference>
<evidence type="ECO:0000313" key="1">
    <source>
        <dbReference type="EMBL" id="CAG8558603.1"/>
    </source>
</evidence>
<sequence>MKNKQNIIPIKVATPKLANTAINTKCLFAVAAIEVWDGEDVDVSEVG</sequence>
<protein>
    <submittedName>
        <fullName evidence="1">6629_t:CDS:1</fullName>
    </submittedName>
</protein>
<dbReference type="EMBL" id="CAJVPT010009127">
    <property type="protein sequence ID" value="CAG8558603.1"/>
    <property type="molecule type" value="Genomic_DNA"/>
</dbReference>
<feature type="non-terminal residue" evidence="1">
    <location>
        <position position="47"/>
    </location>
</feature>